<keyword evidence="1" id="KW-0472">Membrane</keyword>
<feature type="transmembrane region" description="Helical" evidence="1">
    <location>
        <begin position="6"/>
        <end position="28"/>
    </location>
</feature>
<dbReference type="Proteomes" id="UP001595867">
    <property type="component" value="Unassembled WGS sequence"/>
</dbReference>
<protein>
    <submittedName>
        <fullName evidence="2">Uncharacterized protein</fullName>
    </submittedName>
</protein>
<keyword evidence="1" id="KW-0812">Transmembrane</keyword>
<organism evidence="2 3">
    <name type="scientific">Actinoplanes subglobosus</name>
    <dbReference type="NCBI Taxonomy" id="1547892"/>
    <lineage>
        <taxon>Bacteria</taxon>
        <taxon>Bacillati</taxon>
        <taxon>Actinomycetota</taxon>
        <taxon>Actinomycetes</taxon>
        <taxon>Micromonosporales</taxon>
        <taxon>Micromonosporaceae</taxon>
        <taxon>Actinoplanes</taxon>
    </lineage>
</organism>
<gene>
    <name evidence="2" type="ORF">ACFO0C_00845</name>
</gene>
<sequence length="160" mass="18031">MSDTLTTFWITLLSTLSGGVVTVATTAFNNRYQMRSARFAAENDFNKQQAAHAHEIDRLNQVNADARDVEKERRRRDRHDALGEARRVACYEYLKDLDTFRECARALEEDTDATAEDAYEKLKENAQEAWTTLASSTSQLQVLGPKALSDAVNELQRTAG</sequence>
<name>A0ABV8IJW8_9ACTN</name>
<evidence type="ECO:0000313" key="3">
    <source>
        <dbReference type="Proteomes" id="UP001595867"/>
    </source>
</evidence>
<reference evidence="3" key="1">
    <citation type="journal article" date="2019" name="Int. J. Syst. Evol. Microbiol.">
        <title>The Global Catalogue of Microorganisms (GCM) 10K type strain sequencing project: providing services to taxonomists for standard genome sequencing and annotation.</title>
        <authorList>
            <consortium name="The Broad Institute Genomics Platform"/>
            <consortium name="The Broad Institute Genome Sequencing Center for Infectious Disease"/>
            <person name="Wu L."/>
            <person name="Ma J."/>
        </authorList>
    </citation>
    <scope>NUCLEOTIDE SEQUENCE [LARGE SCALE GENOMIC DNA]</scope>
    <source>
        <strain evidence="3">TBRC 5832</strain>
    </source>
</reference>
<keyword evidence="3" id="KW-1185">Reference proteome</keyword>
<accession>A0ABV8IJW8</accession>
<dbReference type="EMBL" id="JBHSBL010000002">
    <property type="protein sequence ID" value="MFC4063461.1"/>
    <property type="molecule type" value="Genomic_DNA"/>
</dbReference>
<comment type="caution">
    <text evidence="2">The sequence shown here is derived from an EMBL/GenBank/DDBJ whole genome shotgun (WGS) entry which is preliminary data.</text>
</comment>
<proteinExistence type="predicted"/>
<evidence type="ECO:0000313" key="2">
    <source>
        <dbReference type="EMBL" id="MFC4063461.1"/>
    </source>
</evidence>
<keyword evidence="1" id="KW-1133">Transmembrane helix</keyword>
<evidence type="ECO:0000256" key="1">
    <source>
        <dbReference type="SAM" id="Phobius"/>
    </source>
</evidence>
<dbReference type="RefSeq" id="WP_378064469.1">
    <property type="nucleotide sequence ID" value="NZ_JBHSBL010000002.1"/>
</dbReference>